<dbReference type="PANTHER" id="PTHR45626">
    <property type="entry name" value="TRANSCRIPTION TERMINATION FACTOR 2-RELATED"/>
    <property type="match status" value="1"/>
</dbReference>
<dbReference type="EMBL" id="KE145371">
    <property type="protein sequence ID" value="EPE26152.1"/>
    <property type="molecule type" value="Genomic_DNA"/>
</dbReference>
<dbReference type="GeneID" id="19461122"/>
<dbReference type="InterPro" id="IPR014001">
    <property type="entry name" value="Helicase_ATP-bd"/>
</dbReference>
<dbReference type="Pfam" id="PF00176">
    <property type="entry name" value="SNF2-rel_dom"/>
    <property type="match status" value="1"/>
</dbReference>
<dbReference type="GO" id="GO:0005524">
    <property type="term" value="F:ATP binding"/>
    <property type="evidence" value="ECO:0007669"/>
    <property type="project" value="UniProtKB-KW"/>
</dbReference>
<dbReference type="PROSITE" id="PS51194">
    <property type="entry name" value="HELICASE_CTER"/>
    <property type="match status" value="1"/>
</dbReference>
<evidence type="ECO:0000313" key="7">
    <source>
        <dbReference type="Proteomes" id="UP000016922"/>
    </source>
</evidence>
<dbReference type="Gene3D" id="3.40.50.300">
    <property type="entry name" value="P-loop containing nucleotide triphosphate hydrolases"/>
    <property type="match status" value="2"/>
</dbReference>
<feature type="compositionally biased region" description="Low complexity" evidence="4">
    <location>
        <begin position="42"/>
        <end position="57"/>
    </location>
</feature>
<dbReference type="Pfam" id="PF00271">
    <property type="entry name" value="Helicase_C"/>
    <property type="match status" value="1"/>
</dbReference>
<dbReference type="SUPFAM" id="SSF52540">
    <property type="entry name" value="P-loop containing nucleoside triphosphate hydrolases"/>
    <property type="match status" value="2"/>
</dbReference>
<keyword evidence="7" id="KW-1185">Reference proteome</keyword>
<dbReference type="InterPro" id="IPR049730">
    <property type="entry name" value="SNF2/RAD54-like_C"/>
</dbReference>
<dbReference type="Proteomes" id="UP000016922">
    <property type="component" value="Unassembled WGS sequence"/>
</dbReference>
<evidence type="ECO:0000256" key="1">
    <source>
        <dbReference type="ARBA" id="ARBA00022741"/>
    </source>
</evidence>
<dbReference type="AlphaFoldDB" id="S3CI44"/>
<keyword evidence="3" id="KW-0067">ATP-binding</keyword>
<evidence type="ECO:0000259" key="5">
    <source>
        <dbReference type="PROSITE" id="PS51194"/>
    </source>
</evidence>
<feature type="domain" description="Helicase C-terminal" evidence="5">
    <location>
        <begin position="1024"/>
        <end position="1185"/>
    </location>
</feature>
<dbReference type="OMA" id="NLVDHWL"/>
<proteinExistence type="predicted"/>
<evidence type="ECO:0000256" key="4">
    <source>
        <dbReference type="SAM" id="MobiDB-lite"/>
    </source>
</evidence>
<dbReference type="CDD" id="cd18793">
    <property type="entry name" value="SF2_C_SNF"/>
    <property type="match status" value="1"/>
</dbReference>
<dbReference type="GO" id="GO:0016787">
    <property type="term" value="F:hydrolase activity"/>
    <property type="evidence" value="ECO:0007669"/>
    <property type="project" value="UniProtKB-KW"/>
</dbReference>
<feature type="compositionally biased region" description="Polar residues" evidence="4">
    <location>
        <begin position="613"/>
        <end position="626"/>
    </location>
</feature>
<gene>
    <name evidence="6" type="ORF">GLAREA_02064</name>
</gene>
<dbReference type="KEGG" id="glz:GLAREA_02064"/>
<name>S3CI44_GLAL2</name>
<evidence type="ECO:0000256" key="2">
    <source>
        <dbReference type="ARBA" id="ARBA00022801"/>
    </source>
</evidence>
<dbReference type="GO" id="GO:0008094">
    <property type="term" value="F:ATP-dependent activity, acting on DNA"/>
    <property type="evidence" value="ECO:0007669"/>
    <property type="project" value="TreeGrafter"/>
</dbReference>
<protein>
    <submittedName>
        <fullName evidence="6">p-loop containing nucleoside triphosphate hydrolase</fullName>
    </submittedName>
</protein>
<dbReference type="HOGENOM" id="CLU_003233_0_1_1"/>
<feature type="region of interest" description="Disordered" evidence="4">
    <location>
        <begin position="897"/>
        <end position="991"/>
    </location>
</feature>
<dbReference type="eggNOG" id="KOG1001">
    <property type="taxonomic scope" value="Eukaryota"/>
</dbReference>
<dbReference type="InterPro" id="IPR027417">
    <property type="entry name" value="P-loop_NTPase"/>
</dbReference>
<keyword evidence="2 6" id="KW-0378">Hydrolase</keyword>
<feature type="compositionally biased region" description="Low complexity" evidence="4">
    <location>
        <begin position="971"/>
        <end position="988"/>
    </location>
</feature>
<dbReference type="InterPro" id="IPR050628">
    <property type="entry name" value="SNF2_RAD54_helicase_TF"/>
</dbReference>
<dbReference type="RefSeq" id="XP_008087471.1">
    <property type="nucleotide sequence ID" value="XM_008089280.1"/>
</dbReference>
<dbReference type="OrthoDB" id="2801544at2759"/>
<dbReference type="SMART" id="SM00487">
    <property type="entry name" value="DEXDc"/>
    <property type="match status" value="1"/>
</dbReference>
<dbReference type="GO" id="GO:0006281">
    <property type="term" value="P:DNA repair"/>
    <property type="evidence" value="ECO:0007669"/>
    <property type="project" value="TreeGrafter"/>
</dbReference>
<feature type="region of interest" description="Disordered" evidence="4">
    <location>
        <begin position="1"/>
        <end position="65"/>
    </location>
</feature>
<sequence>MDYMMDLIRGPASKKQKLSATQHKETGFETPAPPQANEQHHPPSSLLPFRSSFTSSPDSKTKPSLKGVAPDIKIYIPAGSLRLLRSVTPIEVQAWESCVSWAALSPHRGGYSQAQHFLQEDFQEQLFSSPSLQPYYNLHIEGWIRMEFKTQGPSHGQVRVYILPDDVGRAIISRQSATLRKCMKLLLSQLDLSPHTWNGSWDERIPVAHINSELDDGKTHEDPSLFQLFNTLPSPNPDPEAVSDPYARSAMQDLLNNDVRGLNTVMYKYQCRSAALMLQREAQPTRMIDPRLKHLKDQAGATWYCDVSASSCLVEPRTYETAQGGICAETMGLGKTLICLSLILATRDLSSHIPAVHSLGTIPVRKKTGSLTEMCAHTIGRSGTPWKNYFAADEAEGYDSSRWKELLREGAGYYTLPPARLSKSHRNAISSPARKVWLSTATLVVVPSNLIQQWQKEINKHVSDGELNVLVMQSSSDTLPDAKILANYDIILFTKERFKQESKDGFDEHGRYVGSTTKLCRCPYIGATRDRACTCFNEEDVYRSPLKDLHFKRLITDEGHAFGNASTKKRTETLSVVDDLRLDARWIVSGTPTQGLYGVEIDSSRPLEAAESHSGTPSPNKTTMSNKHVAKSAAEMEDLFNRQERKDLEKLGNIAISYLKARPWANRPEDKDTASWVYHVMQPRHGSKSHGNLDCLRATLESMIIRHRPEDVQKDVALPPLYQKVVYLDGSMQDIMSLNTFAMMIVGNAVTSERKDVDYLFHASQVKALQSLVSNLRQASFFWSGYTHSDITSSLNTFKGFLEKGEVAVSDSDRKLLETSITVGKIILRNRISEAKSVFHEMPMYMENNLSTEAKEIWALDNGHASPTLIGASSILALRKVASTYVSKTATESFTKRVLEEGRNNRRRMYRDATPSMPNRNKDSATHSLAGSVTAGNDSNKRLRTSRRTPNVAAAIRSPSTATLRESHTNSPTPKKSSSSKPGPSGAGHLSDAEKLNILNNAIECSDFKTSAKLVSTGSAKLSYLMDRILAHSQTTEKVLIFYESNNVAYYIGEALELLGIKHLFFAKTLKIKQRADHIVEFNADPECKVLIMDVSQAAFGLDLSSASRVYFINPILNPQIEAQAVKRAHRIGQSKPVYVETLVLKGSIEELILTRRKDMSPEEHKKCKSILDDDIIFDWIRNGRFLELPSSDIPGSDQMARLDSPQPLFRANLFASPPAVVLVD</sequence>
<feature type="region of interest" description="Disordered" evidence="4">
    <location>
        <begin position="607"/>
        <end position="631"/>
    </location>
</feature>
<dbReference type="InterPro" id="IPR000330">
    <property type="entry name" value="SNF2_N"/>
</dbReference>
<reference evidence="6 7" key="1">
    <citation type="journal article" date="2013" name="BMC Genomics">
        <title>Genomics-driven discovery of the pneumocandin biosynthetic gene cluster in the fungus Glarea lozoyensis.</title>
        <authorList>
            <person name="Chen L."/>
            <person name="Yue Q."/>
            <person name="Zhang X."/>
            <person name="Xiang M."/>
            <person name="Wang C."/>
            <person name="Li S."/>
            <person name="Che Y."/>
            <person name="Ortiz-Lopez F.J."/>
            <person name="Bills G.F."/>
            <person name="Liu X."/>
            <person name="An Z."/>
        </authorList>
    </citation>
    <scope>NUCLEOTIDE SEQUENCE [LARGE SCALE GENOMIC DNA]</scope>
    <source>
        <strain evidence="7">ATCC 20868 / MF5171</strain>
    </source>
</reference>
<dbReference type="InterPro" id="IPR001650">
    <property type="entry name" value="Helicase_C-like"/>
</dbReference>
<evidence type="ECO:0000313" key="6">
    <source>
        <dbReference type="EMBL" id="EPE26152.1"/>
    </source>
</evidence>
<accession>S3CI44</accession>
<organism evidence="6 7">
    <name type="scientific">Glarea lozoyensis (strain ATCC 20868 / MF5171)</name>
    <dbReference type="NCBI Taxonomy" id="1116229"/>
    <lineage>
        <taxon>Eukaryota</taxon>
        <taxon>Fungi</taxon>
        <taxon>Dikarya</taxon>
        <taxon>Ascomycota</taxon>
        <taxon>Pezizomycotina</taxon>
        <taxon>Leotiomycetes</taxon>
        <taxon>Helotiales</taxon>
        <taxon>Helotiaceae</taxon>
        <taxon>Glarea</taxon>
    </lineage>
</organism>
<keyword evidence="1" id="KW-0547">Nucleotide-binding</keyword>
<feature type="compositionally biased region" description="Polar residues" evidence="4">
    <location>
        <begin position="926"/>
        <end position="938"/>
    </location>
</feature>
<evidence type="ECO:0000256" key="3">
    <source>
        <dbReference type="ARBA" id="ARBA00022840"/>
    </source>
</evidence>
<dbReference type="STRING" id="1116229.S3CI44"/>
<dbReference type="PANTHER" id="PTHR45626:SF51">
    <property type="entry name" value="SNF2-RELATED DOMAIN-CONTAINING PROTEIN"/>
    <property type="match status" value="1"/>
</dbReference>
<dbReference type="GO" id="GO:0005634">
    <property type="term" value="C:nucleus"/>
    <property type="evidence" value="ECO:0007669"/>
    <property type="project" value="TreeGrafter"/>
</dbReference>